<dbReference type="RefSeq" id="WP_248666819.1">
    <property type="nucleotide sequence ID" value="NZ_JALPRX010000038.1"/>
</dbReference>
<protein>
    <submittedName>
        <fullName evidence="2">DUF3576 domain-containing protein</fullName>
    </submittedName>
</protein>
<dbReference type="Proteomes" id="UP001139516">
    <property type="component" value="Unassembled WGS sequence"/>
</dbReference>
<feature type="signal peptide" evidence="1">
    <location>
        <begin position="1"/>
        <end position="18"/>
    </location>
</feature>
<dbReference type="InterPro" id="IPR021959">
    <property type="entry name" value="DUF3576"/>
</dbReference>
<evidence type="ECO:0000313" key="3">
    <source>
        <dbReference type="Proteomes" id="UP001139516"/>
    </source>
</evidence>
<keyword evidence="3" id="KW-1185">Reference proteome</keyword>
<evidence type="ECO:0000256" key="1">
    <source>
        <dbReference type="SAM" id="SignalP"/>
    </source>
</evidence>
<comment type="caution">
    <text evidence="2">The sequence shown here is derived from an EMBL/GenBank/DDBJ whole genome shotgun (WGS) entry which is preliminary data.</text>
</comment>
<accession>A0A9X2BX76</accession>
<dbReference type="AlphaFoldDB" id="A0A9X2BX76"/>
<organism evidence="2 3">
    <name type="scientific">Roseomonas acroporae</name>
    <dbReference type="NCBI Taxonomy" id="2937791"/>
    <lineage>
        <taxon>Bacteria</taxon>
        <taxon>Pseudomonadati</taxon>
        <taxon>Pseudomonadota</taxon>
        <taxon>Alphaproteobacteria</taxon>
        <taxon>Acetobacterales</taxon>
        <taxon>Roseomonadaceae</taxon>
        <taxon>Roseomonas</taxon>
    </lineage>
</organism>
<proteinExistence type="predicted"/>
<evidence type="ECO:0000313" key="2">
    <source>
        <dbReference type="EMBL" id="MCK8784695.1"/>
    </source>
</evidence>
<feature type="chain" id="PRO_5040758119" evidence="1">
    <location>
        <begin position="19"/>
        <end position="180"/>
    </location>
</feature>
<keyword evidence="1" id="KW-0732">Signal</keyword>
<dbReference type="EMBL" id="JALPRX010000038">
    <property type="protein sequence ID" value="MCK8784695.1"/>
    <property type="molecule type" value="Genomic_DNA"/>
</dbReference>
<reference evidence="2" key="1">
    <citation type="submission" date="2022-04" db="EMBL/GenBank/DDBJ databases">
        <title>Roseomonas acroporae sp. nov., isolated from coral Acropora digitifera.</title>
        <authorList>
            <person name="Sun H."/>
        </authorList>
    </citation>
    <scope>NUCLEOTIDE SEQUENCE</scope>
    <source>
        <strain evidence="2">NAR14</strain>
    </source>
</reference>
<dbReference type="PROSITE" id="PS51257">
    <property type="entry name" value="PROKAR_LIPOPROTEIN"/>
    <property type="match status" value="1"/>
</dbReference>
<dbReference type="Pfam" id="PF12100">
    <property type="entry name" value="DUF3576"/>
    <property type="match status" value="1"/>
</dbReference>
<gene>
    <name evidence="2" type="ORF">M0638_09910</name>
</gene>
<name>A0A9X2BX76_9PROT</name>
<sequence>MARPFPLLALAIALPALAACGSSENTRANNMSDYGDDSRRARAQQIGNQLQSSGIVLFGTDRSRQAQDAAAGPGLAVNAYLWRATLDTLSFMPLASADPFGGVIITDWYSPASTPDERFKATAYVLGRQLRSDGIRITVFRQVRRGGQWLDAAVSNATGSELEDKVLARARELRSQSAAR</sequence>